<evidence type="ECO:0000256" key="12">
    <source>
        <dbReference type="RuleBase" id="RU003357"/>
    </source>
</evidence>
<feature type="domain" description="TonB-dependent receptor plug" evidence="15">
    <location>
        <begin position="56"/>
        <end position="163"/>
    </location>
</feature>
<dbReference type="PANTHER" id="PTHR32552">
    <property type="entry name" value="FERRICHROME IRON RECEPTOR-RELATED"/>
    <property type="match status" value="1"/>
</dbReference>
<reference evidence="16 17" key="1">
    <citation type="submission" date="2019-02" db="EMBL/GenBank/DDBJ databases">
        <authorList>
            <person name="Li S.-H."/>
        </authorList>
    </citation>
    <scope>NUCLEOTIDE SEQUENCE [LARGE SCALE GENOMIC DNA]</scope>
    <source>
        <strain evidence="16 17">IMCC14385</strain>
    </source>
</reference>
<dbReference type="InterPro" id="IPR039426">
    <property type="entry name" value="TonB-dep_rcpt-like"/>
</dbReference>
<keyword evidence="7" id="KW-0406">Ion transport</keyword>
<dbReference type="Pfam" id="PF00593">
    <property type="entry name" value="TonB_dep_Rec_b-barrel"/>
    <property type="match status" value="1"/>
</dbReference>
<evidence type="ECO:0000259" key="15">
    <source>
        <dbReference type="Pfam" id="PF07715"/>
    </source>
</evidence>
<dbReference type="SUPFAM" id="SSF56935">
    <property type="entry name" value="Porins"/>
    <property type="match status" value="1"/>
</dbReference>
<dbReference type="Pfam" id="PF07715">
    <property type="entry name" value="Plug"/>
    <property type="match status" value="1"/>
</dbReference>
<evidence type="ECO:0000256" key="1">
    <source>
        <dbReference type="ARBA" id="ARBA00004571"/>
    </source>
</evidence>
<dbReference type="GO" id="GO:0006826">
    <property type="term" value="P:iron ion transport"/>
    <property type="evidence" value="ECO:0007669"/>
    <property type="project" value="UniProtKB-KW"/>
</dbReference>
<evidence type="ECO:0000256" key="4">
    <source>
        <dbReference type="ARBA" id="ARBA00022496"/>
    </source>
</evidence>
<dbReference type="AlphaFoldDB" id="A0A5P9NNI9"/>
<keyword evidence="4" id="KW-0410">Iron transport</keyword>
<dbReference type="OrthoDB" id="7051185at2"/>
<dbReference type="Proteomes" id="UP000326287">
    <property type="component" value="Chromosome"/>
</dbReference>
<keyword evidence="8 12" id="KW-0798">TonB box</keyword>
<dbReference type="PANTHER" id="PTHR32552:SF81">
    <property type="entry name" value="TONB-DEPENDENT OUTER MEMBRANE RECEPTOR"/>
    <property type="match status" value="1"/>
</dbReference>
<dbReference type="Gene3D" id="2.40.170.20">
    <property type="entry name" value="TonB-dependent receptor, beta-barrel domain"/>
    <property type="match status" value="1"/>
</dbReference>
<evidence type="ECO:0000256" key="2">
    <source>
        <dbReference type="ARBA" id="ARBA00022448"/>
    </source>
</evidence>
<evidence type="ECO:0000256" key="7">
    <source>
        <dbReference type="ARBA" id="ARBA00023065"/>
    </source>
</evidence>
<organism evidence="16 17">
    <name type="scientific">Halioglobus maricola</name>
    <dbReference type="NCBI Taxonomy" id="2601894"/>
    <lineage>
        <taxon>Bacteria</taxon>
        <taxon>Pseudomonadati</taxon>
        <taxon>Pseudomonadota</taxon>
        <taxon>Gammaproteobacteria</taxon>
        <taxon>Cellvibrionales</taxon>
        <taxon>Halieaceae</taxon>
        <taxon>Halioglobus</taxon>
    </lineage>
</organism>
<evidence type="ECO:0000259" key="14">
    <source>
        <dbReference type="Pfam" id="PF00593"/>
    </source>
</evidence>
<dbReference type="GO" id="GO:0009279">
    <property type="term" value="C:cell outer membrane"/>
    <property type="evidence" value="ECO:0007669"/>
    <property type="project" value="UniProtKB-SubCell"/>
</dbReference>
<dbReference type="InterPro" id="IPR012910">
    <property type="entry name" value="Plug_dom"/>
</dbReference>
<comment type="subcellular location">
    <subcellularLocation>
        <location evidence="1 11">Cell outer membrane</location>
        <topology evidence="1 11">Multi-pass membrane protein</topology>
    </subcellularLocation>
</comment>
<dbReference type="EMBL" id="CP036422">
    <property type="protein sequence ID" value="QFU77056.1"/>
    <property type="molecule type" value="Genomic_DNA"/>
</dbReference>
<evidence type="ECO:0000256" key="10">
    <source>
        <dbReference type="ARBA" id="ARBA00023237"/>
    </source>
</evidence>
<proteinExistence type="inferred from homology"/>
<keyword evidence="5 11" id="KW-0812">Transmembrane</keyword>
<name>A0A5P9NNI9_9GAMM</name>
<dbReference type="KEGG" id="halc:EY643_16140"/>
<dbReference type="InterPro" id="IPR036942">
    <property type="entry name" value="Beta-barrel_TonB_sf"/>
</dbReference>
<evidence type="ECO:0000256" key="5">
    <source>
        <dbReference type="ARBA" id="ARBA00022692"/>
    </source>
</evidence>
<keyword evidence="9 11" id="KW-0472">Membrane</keyword>
<evidence type="ECO:0000256" key="11">
    <source>
        <dbReference type="PROSITE-ProRule" id="PRU01360"/>
    </source>
</evidence>
<gene>
    <name evidence="16" type="ORF">EY643_16140</name>
</gene>
<comment type="similarity">
    <text evidence="11 12">Belongs to the TonB-dependent receptor family.</text>
</comment>
<evidence type="ECO:0000256" key="3">
    <source>
        <dbReference type="ARBA" id="ARBA00022452"/>
    </source>
</evidence>
<evidence type="ECO:0000313" key="17">
    <source>
        <dbReference type="Proteomes" id="UP000326287"/>
    </source>
</evidence>
<evidence type="ECO:0000256" key="8">
    <source>
        <dbReference type="ARBA" id="ARBA00023077"/>
    </source>
</evidence>
<feature type="domain" description="TonB-dependent receptor-like beta-barrel" evidence="14">
    <location>
        <begin position="306"/>
        <end position="751"/>
    </location>
</feature>
<evidence type="ECO:0000256" key="6">
    <source>
        <dbReference type="ARBA" id="ARBA00023004"/>
    </source>
</evidence>
<keyword evidence="16" id="KW-0675">Receptor</keyword>
<keyword evidence="2 11" id="KW-0813">Transport</keyword>
<protein>
    <submittedName>
        <fullName evidence="16">TonB-dependent receptor</fullName>
    </submittedName>
</protein>
<feature type="chain" id="PRO_5025047269" evidence="13">
    <location>
        <begin position="37"/>
        <end position="792"/>
    </location>
</feature>
<evidence type="ECO:0000313" key="16">
    <source>
        <dbReference type="EMBL" id="QFU77056.1"/>
    </source>
</evidence>
<keyword evidence="6" id="KW-0408">Iron</keyword>
<keyword evidence="3 11" id="KW-1134">Transmembrane beta strand</keyword>
<dbReference type="PROSITE" id="PS52016">
    <property type="entry name" value="TONB_DEPENDENT_REC_3"/>
    <property type="match status" value="1"/>
</dbReference>
<keyword evidence="13" id="KW-0732">Signal</keyword>
<sequence>MSIFMSLSTPSVSMRAKPLACIVAALHAFTAPSTLAQQATLEEVIVTAQKREQNMMDVPVALTAVSTRDLQVYGVRDTADLTKLSPSLTYDQTTLAQNSGFRIRGIGTVVYSVSAESAVAVVIDDVATSQAGQALADLTDIERVEILRGPQSTLFGRNASAGVINVVTRGPTSEFEANAELTFTDDNQEKISASISGPISNALAYRLSGYHDEIDGWVNNLHDGDELDGSRRWGVNGRLDWDLSDTFSLDFQAKYDDSYSECCSPAFTYIEDVEQAKVLTVVPLTEAAPEIIPYVDDESTTVVIDDRPEADSENLQLSMKASWDIQDHSLLSITAYNNWDHSEFNELDTTAYPVMSYPFGNGTLGDPLGTGIEPYNPAVNGGVVQLNLLDVDSVSQEFRLLSPDAAWGNYIAGLYYSNMDADRQFDRWAPGLGVAAGLDAHNLSNNVVSSLSAFGQVTWNIGERSRLTLGGRYQYEEIEFDLTNVDFYGGGPDTDVSYEDDDNIALGSVAYQYDVSEDGMLFFRYAQGHKGQFFDAAASTAFTGELEPVEKESSDAFELGYKAELFDNTMRLELVGFYTLYDDYQAQQTTVTDAGAITFSTENVGELETYGIEIDSTTLIGDNFTLQLAAAWVDATIKEYPDAECYFGQTLEEGCVPGDNGISTQDLAGEDLQNSPDFKYNIAGTYVWPANNKLPGDVFANLSYSWTDKVNHDLQLAPWMEADSYGVLNLSLGMDVEGDINYAVTLFANNLLDDNYDSGLLDSSQAASVEATSRFVPRDYERYFGVRLKVGL</sequence>
<accession>A0A5P9NNI9</accession>
<evidence type="ECO:0000256" key="9">
    <source>
        <dbReference type="ARBA" id="ARBA00023136"/>
    </source>
</evidence>
<evidence type="ECO:0000256" key="13">
    <source>
        <dbReference type="SAM" id="SignalP"/>
    </source>
</evidence>
<dbReference type="InterPro" id="IPR000531">
    <property type="entry name" value="Beta-barrel_TonB"/>
</dbReference>
<keyword evidence="10 11" id="KW-0998">Cell outer membrane</keyword>
<feature type="signal peptide" evidence="13">
    <location>
        <begin position="1"/>
        <end position="36"/>
    </location>
</feature>
<keyword evidence="17" id="KW-1185">Reference proteome</keyword>